<accession>A0A1J1J508</accession>
<feature type="region of interest" description="Disordered" evidence="1">
    <location>
        <begin position="20"/>
        <end position="60"/>
    </location>
</feature>
<evidence type="ECO:0000313" key="3">
    <source>
        <dbReference type="Proteomes" id="UP000183832"/>
    </source>
</evidence>
<sequence>MLITHEQCLVLRHFFVQENRSETNGERNFIPEQKNGTDRKLKKGAKEEHCRRNKELTHES</sequence>
<dbReference type="EMBL" id="CVRI01000067">
    <property type="protein sequence ID" value="CRL06550.1"/>
    <property type="molecule type" value="Genomic_DNA"/>
</dbReference>
<gene>
    <name evidence="2" type="ORF">CLUMA_CG019925</name>
</gene>
<evidence type="ECO:0000256" key="1">
    <source>
        <dbReference type="SAM" id="MobiDB-lite"/>
    </source>
</evidence>
<reference evidence="2 3" key="1">
    <citation type="submission" date="2015-04" db="EMBL/GenBank/DDBJ databases">
        <authorList>
            <person name="Syromyatnikov M.Y."/>
            <person name="Popov V.N."/>
        </authorList>
    </citation>
    <scope>NUCLEOTIDE SEQUENCE [LARGE SCALE GENOMIC DNA]</scope>
</reference>
<evidence type="ECO:0000313" key="2">
    <source>
        <dbReference type="EMBL" id="CRL06550.1"/>
    </source>
</evidence>
<name>A0A1J1J508_9DIPT</name>
<dbReference type="AlphaFoldDB" id="A0A1J1J508"/>
<keyword evidence="3" id="KW-1185">Reference proteome</keyword>
<feature type="compositionally biased region" description="Basic and acidic residues" evidence="1">
    <location>
        <begin position="35"/>
        <end position="60"/>
    </location>
</feature>
<dbReference type="Proteomes" id="UP000183832">
    <property type="component" value="Unassembled WGS sequence"/>
</dbReference>
<proteinExistence type="predicted"/>
<organism evidence="2 3">
    <name type="scientific">Clunio marinus</name>
    <dbReference type="NCBI Taxonomy" id="568069"/>
    <lineage>
        <taxon>Eukaryota</taxon>
        <taxon>Metazoa</taxon>
        <taxon>Ecdysozoa</taxon>
        <taxon>Arthropoda</taxon>
        <taxon>Hexapoda</taxon>
        <taxon>Insecta</taxon>
        <taxon>Pterygota</taxon>
        <taxon>Neoptera</taxon>
        <taxon>Endopterygota</taxon>
        <taxon>Diptera</taxon>
        <taxon>Nematocera</taxon>
        <taxon>Chironomoidea</taxon>
        <taxon>Chironomidae</taxon>
        <taxon>Clunio</taxon>
    </lineage>
</organism>
<protein>
    <submittedName>
        <fullName evidence="2">CLUMA_CG019925, isoform A</fullName>
    </submittedName>
</protein>